<evidence type="ECO:0000259" key="5">
    <source>
        <dbReference type="PROSITE" id="PS50123"/>
    </source>
</evidence>
<dbReference type="GO" id="GO:0005737">
    <property type="term" value="C:cytoplasm"/>
    <property type="evidence" value="ECO:0007669"/>
    <property type="project" value="InterPro"/>
</dbReference>
<protein>
    <submittedName>
        <fullName evidence="8">Cyclic di-GMP phosphodiesterase Gmr</fullName>
        <ecNumber evidence="8">3.1.4.52</ecNumber>
    </submittedName>
</protein>
<proteinExistence type="predicted"/>
<organism evidence="8">
    <name type="scientific">mine drainage metagenome</name>
    <dbReference type="NCBI Taxonomy" id="410659"/>
    <lineage>
        <taxon>unclassified sequences</taxon>
        <taxon>metagenomes</taxon>
        <taxon>ecological metagenomes</taxon>
    </lineage>
</organism>
<dbReference type="GO" id="GO:0008984">
    <property type="term" value="F:protein-glutamate methylesterase activity"/>
    <property type="evidence" value="ECO:0007669"/>
    <property type="project" value="InterPro"/>
</dbReference>
<accession>A0A1J5QUE3</accession>
<dbReference type="CDD" id="cd00130">
    <property type="entry name" value="PAS"/>
    <property type="match status" value="2"/>
</dbReference>
<dbReference type="Gene3D" id="3.40.50.180">
    <property type="entry name" value="Methylesterase CheB, C-terminal domain"/>
    <property type="match status" value="1"/>
</dbReference>
<dbReference type="Pfam" id="PF01739">
    <property type="entry name" value="CheR"/>
    <property type="match status" value="1"/>
</dbReference>
<dbReference type="Pfam" id="PF03705">
    <property type="entry name" value="CheR_N"/>
    <property type="match status" value="1"/>
</dbReference>
<dbReference type="Gene3D" id="3.30.450.20">
    <property type="entry name" value="PAS domain"/>
    <property type="match status" value="3"/>
</dbReference>
<dbReference type="GO" id="GO:0000156">
    <property type="term" value="F:phosphorelay response regulator activity"/>
    <property type="evidence" value="ECO:0007669"/>
    <property type="project" value="InterPro"/>
</dbReference>
<dbReference type="SUPFAM" id="SSF55785">
    <property type="entry name" value="PYP-like sensor domain (PAS domain)"/>
    <property type="match status" value="3"/>
</dbReference>
<dbReference type="Gene3D" id="3.20.20.450">
    <property type="entry name" value="EAL domain"/>
    <property type="match status" value="1"/>
</dbReference>
<dbReference type="Pfam" id="PF13596">
    <property type="entry name" value="PAS_10"/>
    <property type="match status" value="1"/>
</dbReference>
<dbReference type="InterPro" id="IPR022642">
    <property type="entry name" value="CheR_C"/>
</dbReference>
<dbReference type="SMART" id="SM00086">
    <property type="entry name" value="PAC"/>
    <property type="match status" value="3"/>
</dbReference>
<dbReference type="NCBIfam" id="TIGR00229">
    <property type="entry name" value="sensory_box"/>
    <property type="match status" value="2"/>
</dbReference>
<dbReference type="EC" id="3.1.4.52" evidence="8"/>
<dbReference type="InterPro" id="IPR035919">
    <property type="entry name" value="EAL_sf"/>
</dbReference>
<keyword evidence="8" id="KW-0378">Hydrolase</keyword>
<dbReference type="PROSITE" id="PS50122">
    <property type="entry name" value="CHEB"/>
    <property type="match status" value="1"/>
</dbReference>
<evidence type="ECO:0000256" key="1">
    <source>
        <dbReference type="SAM" id="Coils"/>
    </source>
</evidence>
<dbReference type="PRINTS" id="PR00996">
    <property type="entry name" value="CHERMTFRASE"/>
</dbReference>
<dbReference type="InterPro" id="IPR035965">
    <property type="entry name" value="PAS-like_dom_sf"/>
</dbReference>
<dbReference type="Pfam" id="PF01339">
    <property type="entry name" value="CheB_methylest"/>
    <property type="match status" value="1"/>
</dbReference>
<comment type="caution">
    <text evidence="8">The sequence shown here is derived from an EMBL/GenBank/DDBJ whole genome shotgun (WGS) entry which is preliminary data.</text>
</comment>
<dbReference type="CDD" id="cd01949">
    <property type="entry name" value="GGDEF"/>
    <property type="match status" value="1"/>
</dbReference>
<dbReference type="SUPFAM" id="SSF47757">
    <property type="entry name" value="Chemotaxis receptor methyltransferase CheR, N-terminal domain"/>
    <property type="match status" value="1"/>
</dbReference>
<evidence type="ECO:0000259" key="2">
    <source>
        <dbReference type="PROSITE" id="PS50112"/>
    </source>
</evidence>
<evidence type="ECO:0000259" key="6">
    <source>
        <dbReference type="PROSITE" id="PS50883"/>
    </source>
</evidence>
<dbReference type="Pfam" id="PF13426">
    <property type="entry name" value="PAS_9"/>
    <property type="match status" value="2"/>
</dbReference>
<dbReference type="SUPFAM" id="SSF53335">
    <property type="entry name" value="S-adenosyl-L-methionine-dependent methyltransferases"/>
    <property type="match status" value="1"/>
</dbReference>
<dbReference type="SMART" id="SM00091">
    <property type="entry name" value="PAS"/>
    <property type="match status" value="3"/>
</dbReference>
<dbReference type="InterPro" id="IPR029063">
    <property type="entry name" value="SAM-dependent_MTases_sf"/>
</dbReference>
<dbReference type="PANTHER" id="PTHR44757:SF2">
    <property type="entry name" value="BIOFILM ARCHITECTURE MAINTENANCE PROTEIN MBAA"/>
    <property type="match status" value="1"/>
</dbReference>
<dbReference type="PROSITE" id="PS50887">
    <property type="entry name" value="GGDEF"/>
    <property type="match status" value="1"/>
</dbReference>
<reference evidence="8" key="1">
    <citation type="submission" date="2016-10" db="EMBL/GenBank/DDBJ databases">
        <title>Sequence of Gallionella enrichment culture.</title>
        <authorList>
            <person name="Poehlein A."/>
            <person name="Muehling M."/>
            <person name="Daniel R."/>
        </authorList>
    </citation>
    <scope>NUCLEOTIDE SEQUENCE</scope>
</reference>
<feature type="coiled-coil region" evidence="1">
    <location>
        <begin position="595"/>
        <end position="685"/>
    </location>
</feature>
<dbReference type="GO" id="GO:0008757">
    <property type="term" value="F:S-adenosylmethionine-dependent methyltransferase activity"/>
    <property type="evidence" value="ECO:0007669"/>
    <property type="project" value="InterPro"/>
</dbReference>
<dbReference type="PROSITE" id="PS50113">
    <property type="entry name" value="PAC"/>
    <property type="match status" value="3"/>
</dbReference>
<dbReference type="SMART" id="SM00052">
    <property type="entry name" value="EAL"/>
    <property type="match status" value="1"/>
</dbReference>
<name>A0A1J5QUE3_9ZZZZ</name>
<dbReference type="InterPro" id="IPR000673">
    <property type="entry name" value="Sig_transdc_resp-reg_Me-estase"/>
</dbReference>
<feature type="domain" description="EAL" evidence="6">
    <location>
        <begin position="1234"/>
        <end position="1483"/>
    </location>
</feature>
<evidence type="ECO:0000313" key="8">
    <source>
        <dbReference type="EMBL" id="OIQ81107.1"/>
    </source>
</evidence>
<dbReference type="PROSITE" id="PS50112">
    <property type="entry name" value="PAS"/>
    <property type="match status" value="2"/>
</dbReference>
<dbReference type="InterPro" id="IPR043128">
    <property type="entry name" value="Rev_trsase/Diguanyl_cyclase"/>
</dbReference>
<dbReference type="SMART" id="SM00138">
    <property type="entry name" value="MeTrc"/>
    <property type="match status" value="1"/>
</dbReference>
<dbReference type="Gene3D" id="3.30.70.270">
    <property type="match status" value="1"/>
</dbReference>
<dbReference type="PROSITE" id="PS50883">
    <property type="entry name" value="EAL"/>
    <property type="match status" value="1"/>
</dbReference>
<dbReference type="GO" id="GO:0071111">
    <property type="term" value="F:cyclic-guanylate-specific phosphodiesterase activity"/>
    <property type="evidence" value="ECO:0007669"/>
    <property type="project" value="UniProtKB-EC"/>
</dbReference>
<dbReference type="Pfam" id="PF00563">
    <property type="entry name" value="EAL"/>
    <property type="match status" value="1"/>
</dbReference>
<dbReference type="InterPro" id="IPR000780">
    <property type="entry name" value="CheR_MeTrfase"/>
</dbReference>
<feature type="domain" description="PAC" evidence="3">
    <location>
        <begin position="744"/>
        <end position="795"/>
    </location>
</feature>
<feature type="domain" description="PAC" evidence="3">
    <location>
        <begin position="870"/>
        <end position="922"/>
    </location>
</feature>
<dbReference type="SMART" id="SM00267">
    <property type="entry name" value="GGDEF"/>
    <property type="match status" value="1"/>
</dbReference>
<gene>
    <name evidence="8" type="primary">gmr_178</name>
    <name evidence="8" type="ORF">GALL_371300</name>
</gene>
<keyword evidence="1" id="KW-0175">Coiled coil</keyword>
<dbReference type="InterPro" id="IPR000014">
    <property type="entry name" value="PAS"/>
</dbReference>
<dbReference type="PANTHER" id="PTHR44757">
    <property type="entry name" value="DIGUANYLATE CYCLASE DGCP"/>
    <property type="match status" value="1"/>
</dbReference>
<dbReference type="SUPFAM" id="SSF55073">
    <property type="entry name" value="Nucleotide cyclase"/>
    <property type="match status" value="1"/>
</dbReference>
<feature type="domain" description="CheR-type methyltransferase" evidence="5">
    <location>
        <begin position="167"/>
        <end position="427"/>
    </location>
</feature>
<dbReference type="InterPro" id="IPR022641">
    <property type="entry name" value="CheR_N"/>
</dbReference>
<dbReference type="PROSITE" id="PS50123">
    <property type="entry name" value="CHER"/>
    <property type="match status" value="1"/>
</dbReference>
<dbReference type="InterPro" id="IPR000700">
    <property type="entry name" value="PAS-assoc_C"/>
</dbReference>
<feature type="domain" description="PAS" evidence="2">
    <location>
        <begin position="812"/>
        <end position="843"/>
    </location>
</feature>
<dbReference type="GO" id="GO:0006935">
    <property type="term" value="P:chemotaxis"/>
    <property type="evidence" value="ECO:0007669"/>
    <property type="project" value="InterPro"/>
</dbReference>
<dbReference type="SUPFAM" id="SSF141868">
    <property type="entry name" value="EAL domain-like"/>
    <property type="match status" value="1"/>
</dbReference>
<dbReference type="InterPro" id="IPR001633">
    <property type="entry name" value="EAL_dom"/>
</dbReference>
<evidence type="ECO:0000259" key="4">
    <source>
        <dbReference type="PROSITE" id="PS50122"/>
    </source>
</evidence>
<dbReference type="InterPro" id="IPR035909">
    <property type="entry name" value="CheB_C"/>
</dbReference>
<dbReference type="EMBL" id="MLJW01000969">
    <property type="protein sequence ID" value="OIQ81107.1"/>
    <property type="molecule type" value="Genomic_DNA"/>
</dbReference>
<feature type="domain" description="PAS" evidence="2">
    <location>
        <begin position="923"/>
        <end position="995"/>
    </location>
</feature>
<dbReference type="InterPro" id="IPR052155">
    <property type="entry name" value="Biofilm_reg_signaling"/>
</dbReference>
<dbReference type="SUPFAM" id="SSF52738">
    <property type="entry name" value="Methylesterase CheB, C-terminal domain"/>
    <property type="match status" value="1"/>
</dbReference>
<dbReference type="Pfam" id="PF00990">
    <property type="entry name" value="GGDEF"/>
    <property type="match status" value="1"/>
</dbReference>
<sequence>MLIQHRSADGPSHFGALIGKWSPLPVREVVAGDRLEAGRVHICPPACSLGLDGERFVTRDAPPERFHPIDEACAAFAASGRPLALVVLSGTGHDGTTGARAVHAVGGVVAAQDAASAAFDGMPRSVREAGLADHVGAPASLARLLAAWGSGVELAGTGADAARRGVQLELLLTLLQQRLNRDFRDYKRATLVRRVERRIGILGLDGLDAYVQRAGDDPAELAQLGRDLLIGVTAFFRDRDAFELLARDAVPALFAARAAGDTVRAWIAGCSSGEEAYSIGIVLLEELRRHGGGAVKIFATDLDAAALDVARAGHYPRAALAGLPRESVERYFDEDESGWRVRKELREAIVFARHNLISDPPYSKLDLVVCRNVLIYLNRTMQRKVLSVFHFALNPGGVLFLGKAETPGNVERHFETLSKTWRIYRRTSAKSVRMPELPIAARASAAGLYAGDEPRLRAGNWIDQDAIHARLLERHGIAQLLVNAKGEITYMTGDLSPYLRFPSGRPSSDLFEVVRADYAMALRLAMLDARRMRERRVVNVLDETVDAAEGRGVRIEVQPFGGPEREWMLAIAFSRMSRDEAITLTPDANASRWALEQLNQELLATRDDLTRTIEQARASSEDMRAANEEVLAMNEELQSTNEELESSKEELQSLNEELLTANAALDAKVAEIEALNTDLRNLLDASLMPKVLLDRERRIRRFTPACAQLMRISEADVGRALDDVVLLFAADKLADDCAAVLAGASAPVREVGVGGERWYLQRTLPYRNARGEVEGVVLTFADISQIKASQQQLAERAQRLQWQSDLLARAAPVIGRDLDDRIIYWNQGAEQLYGWSEAEALGRVGHVLLQTSFSQPPDAIRAELLAQGSWRGELQHRTKDGRQLSVDSRWSLYRPQGQAAQAVVEVNTDITQRKEVLAELKKSEAMLHTMIDWTYNLEYWIGVDGKPVYVSPSVERITGYTVDDVMANPALLDLIVDPADAHAWTNHVRRYITEQDPAPSEISLRITRRNGEQRWVSHFCRAVYDDAGRHMGRRVTVRDITEQRRAEEQIRELAYFDPLTRLPNRRLLMDRLGQALVASERSGQYGAAIMLDLDHFKELNDTRGHEAGDRLLVEVAARLGGCVRIEDTVARLGGDEFIVMLEGLGRQADAAEAEVEQIAEKIRERLAEPYMIVADGSDPFDGSASLGVTLFRGRAVSAEICLKQADIALYQAKDAGRNAVRYFNPAMQAAVETRAALQSAIRRGIERDEFTLYYQPQVDRDGVVTGAEALLRWARADGTLLLPGAFIATAEASGLIVELGRWALREACAQLRAWGEQPATRQRTISVNISARQFYRKDFVDDVVAALEHSGAEASRLRLELTESVVLERLDDAVATMRELIRRGVTFSLDDFGTGYSSLSYLKRLPVREVKIDQSFVQDMTEDPNDMAIVHAILAMARALNLDVVAEGVEHAAQHDLLLQAGCAMFQGYLFGHPLPCAQWPAA</sequence>
<feature type="domain" description="CheB-type methylesterase" evidence="4">
    <location>
        <begin position="1"/>
        <end position="135"/>
    </location>
</feature>
<evidence type="ECO:0000259" key="7">
    <source>
        <dbReference type="PROSITE" id="PS50887"/>
    </source>
</evidence>
<dbReference type="CDD" id="cd01948">
    <property type="entry name" value="EAL"/>
    <property type="match status" value="1"/>
</dbReference>
<feature type="domain" description="PAC" evidence="3">
    <location>
        <begin position="1000"/>
        <end position="1052"/>
    </location>
</feature>
<dbReference type="InterPro" id="IPR029787">
    <property type="entry name" value="Nucleotide_cyclase"/>
</dbReference>
<feature type="domain" description="GGDEF" evidence="7">
    <location>
        <begin position="1084"/>
        <end position="1225"/>
    </location>
</feature>
<dbReference type="Gene3D" id="3.40.50.150">
    <property type="entry name" value="Vaccinia Virus protein VP39"/>
    <property type="match status" value="1"/>
</dbReference>
<dbReference type="InterPro" id="IPR000160">
    <property type="entry name" value="GGDEF_dom"/>
</dbReference>
<evidence type="ECO:0000259" key="3">
    <source>
        <dbReference type="PROSITE" id="PS50113"/>
    </source>
</evidence>
<dbReference type="InterPro" id="IPR001610">
    <property type="entry name" value="PAC"/>
</dbReference>
<dbReference type="NCBIfam" id="TIGR00254">
    <property type="entry name" value="GGDEF"/>
    <property type="match status" value="1"/>
</dbReference>
<feature type="coiled-coil region" evidence="1">
    <location>
        <begin position="1141"/>
        <end position="1168"/>
    </location>
</feature>